<dbReference type="SUPFAM" id="SSF69593">
    <property type="entry name" value="Glycerol-3-phosphate (1)-acyltransferase"/>
    <property type="match status" value="1"/>
</dbReference>
<dbReference type="RefSeq" id="WP_193799711.1">
    <property type="nucleotide sequence ID" value="NZ_JADEWC010000003.1"/>
</dbReference>
<dbReference type="EMBL" id="JADEWC010000003">
    <property type="protein sequence ID" value="MBE9221518.1"/>
    <property type="molecule type" value="Genomic_DNA"/>
</dbReference>
<evidence type="ECO:0000259" key="1">
    <source>
        <dbReference type="SMART" id="SM00563"/>
    </source>
</evidence>
<proteinExistence type="predicted"/>
<dbReference type="SMART" id="SM00563">
    <property type="entry name" value="PlsC"/>
    <property type="match status" value="1"/>
</dbReference>
<accession>A0ABR9V0V1</accession>
<dbReference type="Pfam" id="PF01553">
    <property type="entry name" value="Acyltransferase"/>
    <property type="match status" value="1"/>
</dbReference>
<dbReference type="CDD" id="cd07989">
    <property type="entry name" value="LPLAT_AGPAT-like"/>
    <property type="match status" value="1"/>
</dbReference>
<dbReference type="PANTHER" id="PTHR31605">
    <property type="entry name" value="GLYCEROL-3-PHOSPHATE O-ACYLTRANSFERASE 1"/>
    <property type="match status" value="1"/>
</dbReference>
<evidence type="ECO:0000313" key="3">
    <source>
        <dbReference type="Proteomes" id="UP000654604"/>
    </source>
</evidence>
<keyword evidence="3" id="KW-1185">Reference proteome</keyword>
<protein>
    <submittedName>
        <fullName evidence="2">1-acyl-sn-glycerol-3-phosphate acyltransferase</fullName>
    </submittedName>
</protein>
<sequence>MISEQKQTHSPSHNHSSQITSEIAPWLSKIAYFLGKTTILPLFFKNITITGQENIPRNGAVIVAPTHRSRWDALVVPYAVGRLSSGRDLHFMVSANEMKGIQGWFIRRLGGFPVNTEHPGIESLNHSFELLSQGEMVVIFPEGGIFRTQEVQSLKRGVAKIALDTEEVKPEVQIKLLPVRVSYDQEIPRKGASVTINIGKPLIVKDYHISSQNPRRNSINLTQSLEEALKEL</sequence>
<feature type="domain" description="Phospholipid/glycerol acyltransferase" evidence="1">
    <location>
        <begin position="61"/>
        <end position="184"/>
    </location>
</feature>
<reference evidence="2 3" key="1">
    <citation type="submission" date="2020-10" db="EMBL/GenBank/DDBJ databases">
        <authorList>
            <person name="Castelo-Branco R."/>
            <person name="Eusebio N."/>
            <person name="Adriana R."/>
            <person name="Vieira A."/>
            <person name="Brugerolle De Fraissinette N."/>
            <person name="Rezende De Castro R."/>
            <person name="Schneider M.P."/>
            <person name="Vasconcelos V."/>
            <person name="Leao P.N."/>
        </authorList>
    </citation>
    <scope>NUCLEOTIDE SEQUENCE [LARGE SCALE GENOMIC DNA]</scope>
    <source>
        <strain evidence="2 3">LEGE 03274</strain>
    </source>
</reference>
<gene>
    <name evidence="2" type="ORF">IQ215_02295</name>
</gene>
<dbReference type="InterPro" id="IPR002123">
    <property type="entry name" value="Plipid/glycerol_acylTrfase"/>
</dbReference>
<organism evidence="2 3">
    <name type="scientific">Cyanobacterium stanieri LEGE 03274</name>
    <dbReference type="NCBI Taxonomy" id="1828756"/>
    <lineage>
        <taxon>Bacteria</taxon>
        <taxon>Bacillati</taxon>
        <taxon>Cyanobacteriota</taxon>
        <taxon>Cyanophyceae</taxon>
        <taxon>Oscillatoriophycideae</taxon>
        <taxon>Chroococcales</taxon>
        <taxon>Geminocystaceae</taxon>
        <taxon>Cyanobacterium</taxon>
    </lineage>
</organism>
<evidence type="ECO:0000313" key="2">
    <source>
        <dbReference type="EMBL" id="MBE9221518.1"/>
    </source>
</evidence>
<dbReference type="InterPro" id="IPR052744">
    <property type="entry name" value="GPAT/DAPAT"/>
</dbReference>
<keyword evidence="2" id="KW-0808">Transferase</keyword>
<dbReference type="PANTHER" id="PTHR31605:SF0">
    <property type="entry name" value="GLYCEROL-3-PHOSPHATE O-ACYLTRANSFERASE 1"/>
    <property type="match status" value="1"/>
</dbReference>
<comment type="caution">
    <text evidence="2">The sequence shown here is derived from an EMBL/GenBank/DDBJ whole genome shotgun (WGS) entry which is preliminary data.</text>
</comment>
<keyword evidence="2" id="KW-0012">Acyltransferase</keyword>
<name>A0ABR9V0V1_9CHRO</name>
<dbReference type="GO" id="GO:0016746">
    <property type="term" value="F:acyltransferase activity"/>
    <property type="evidence" value="ECO:0007669"/>
    <property type="project" value="UniProtKB-KW"/>
</dbReference>
<dbReference type="Proteomes" id="UP000654604">
    <property type="component" value="Unassembled WGS sequence"/>
</dbReference>